<dbReference type="EMBL" id="JAENMS010000002">
    <property type="protein sequence ID" value="MBL5933817.1"/>
    <property type="molecule type" value="Genomic_DNA"/>
</dbReference>
<evidence type="ECO:0000313" key="5">
    <source>
        <dbReference type="Proteomes" id="UP000653275"/>
    </source>
</evidence>
<dbReference type="Gene3D" id="3.40.630.30">
    <property type="match status" value="1"/>
</dbReference>
<comment type="caution">
    <text evidence="4">The sequence shown here is derived from an EMBL/GenBank/DDBJ whole genome shotgun (WGS) entry which is preliminary data.</text>
</comment>
<dbReference type="RefSeq" id="WP_131486539.1">
    <property type="nucleotide sequence ID" value="NZ_CAMTGD010000001.1"/>
</dbReference>
<organism evidence="4 5">
    <name type="scientific">Lelliottia amnigena</name>
    <name type="common">Enterobacter amnigenus</name>
    <dbReference type="NCBI Taxonomy" id="61646"/>
    <lineage>
        <taxon>Bacteria</taxon>
        <taxon>Pseudomonadati</taxon>
        <taxon>Pseudomonadota</taxon>
        <taxon>Gammaproteobacteria</taxon>
        <taxon>Enterobacterales</taxon>
        <taxon>Enterobacteriaceae</taxon>
        <taxon>Lelliottia</taxon>
    </lineage>
</organism>
<evidence type="ECO:0000313" key="4">
    <source>
        <dbReference type="EMBL" id="MBL5933817.1"/>
    </source>
</evidence>
<evidence type="ECO:0000259" key="3">
    <source>
        <dbReference type="PROSITE" id="PS51186"/>
    </source>
</evidence>
<reference evidence="4" key="1">
    <citation type="submission" date="2020-12" db="EMBL/GenBank/DDBJ databases">
        <title>Draft genome sequence of Enterobacter spp., Lelliottia spp. and Serratia spp. isolated from drinking water reservoirs and lakes.</title>
        <authorList>
            <person name="Reitter C."/>
            <person name="Neuhaus K."/>
            <person name="Huegler M."/>
        </authorList>
    </citation>
    <scope>NUCLEOTIDE SEQUENCE</scope>
    <source>
        <strain evidence="4">TZW15</strain>
    </source>
</reference>
<dbReference type="AlphaFoldDB" id="A0AAP2ACC5"/>
<dbReference type="InterPro" id="IPR016181">
    <property type="entry name" value="Acyl_CoA_acyltransferase"/>
</dbReference>
<dbReference type="CDD" id="cd04301">
    <property type="entry name" value="NAT_SF"/>
    <property type="match status" value="1"/>
</dbReference>
<evidence type="ECO:0000256" key="2">
    <source>
        <dbReference type="ARBA" id="ARBA00023315"/>
    </source>
</evidence>
<dbReference type="PANTHER" id="PTHR10545">
    <property type="entry name" value="DIAMINE N-ACETYLTRANSFERASE"/>
    <property type="match status" value="1"/>
</dbReference>
<accession>A0AAP2ACC5</accession>
<dbReference type="Pfam" id="PF00583">
    <property type="entry name" value="Acetyltransf_1"/>
    <property type="match status" value="1"/>
</dbReference>
<gene>
    <name evidence="4" type="ORF">I7V27_05000</name>
</gene>
<feature type="domain" description="N-acetyltransferase" evidence="3">
    <location>
        <begin position="3"/>
        <end position="146"/>
    </location>
</feature>
<dbReference type="Proteomes" id="UP000653275">
    <property type="component" value="Unassembled WGS sequence"/>
</dbReference>
<evidence type="ECO:0000256" key="1">
    <source>
        <dbReference type="ARBA" id="ARBA00022679"/>
    </source>
</evidence>
<proteinExistence type="predicted"/>
<sequence length="146" mass="16929">MTIKVRELRPEDYAQWRLLWDGYVSFYNHHLDESVTKCTWERALNPDSALLCRVAETEGKAIGFALCVLHEGTWTTAPICYLEDLYVDADARGMGAGKALLDALQSEGKREGWSMLYWMTRQENPARRLYDRYAGVDDFVRYRVPL</sequence>
<keyword evidence="1" id="KW-0808">Transferase</keyword>
<dbReference type="SUPFAM" id="SSF55729">
    <property type="entry name" value="Acyl-CoA N-acyltransferases (Nat)"/>
    <property type="match status" value="1"/>
</dbReference>
<name>A0AAP2ACC5_LELAM</name>
<keyword evidence="2" id="KW-0012">Acyltransferase</keyword>
<dbReference type="InterPro" id="IPR000182">
    <property type="entry name" value="GNAT_dom"/>
</dbReference>
<dbReference type="PANTHER" id="PTHR10545:SF42">
    <property type="entry name" value="ACETYLTRANSFERASE"/>
    <property type="match status" value="1"/>
</dbReference>
<dbReference type="InterPro" id="IPR051016">
    <property type="entry name" value="Diverse_Substrate_AcTransf"/>
</dbReference>
<dbReference type="PROSITE" id="PS51186">
    <property type="entry name" value="GNAT"/>
    <property type="match status" value="1"/>
</dbReference>
<dbReference type="GO" id="GO:0008080">
    <property type="term" value="F:N-acetyltransferase activity"/>
    <property type="evidence" value="ECO:0007669"/>
    <property type="project" value="TreeGrafter"/>
</dbReference>
<protein>
    <submittedName>
        <fullName evidence="4">GNAT family N-acetyltransferase</fullName>
    </submittedName>
</protein>